<proteinExistence type="inferred from homology"/>
<dbReference type="InterPro" id="IPR000847">
    <property type="entry name" value="LysR_HTH_N"/>
</dbReference>
<dbReference type="CDD" id="cd05466">
    <property type="entry name" value="PBP2_LTTR_substrate"/>
    <property type="match status" value="1"/>
</dbReference>
<dbReference type="InterPro" id="IPR036388">
    <property type="entry name" value="WH-like_DNA-bd_sf"/>
</dbReference>
<dbReference type="Gene3D" id="1.10.10.10">
    <property type="entry name" value="Winged helix-like DNA-binding domain superfamily/Winged helix DNA-binding domain"/>
    <property type="match status" value="1"/>
</dbReference>
<keyword evidence="2" id="KW-0805">Transcription regulation</keyword>
<dbReference type="Gene3D" id="3.40.190.290">
    <property type="match status" value="1"/>
</dbReference>
<evidence type="ECO:0000256" key="1">
    <source>
        <dbReference type="ARBA" id="ARBA00009437"/>
    </source>
</evidence>
<dbReference type="PRINTS" id="PR00039">
    <property type="entry name" value="HTHLYSR"/>
</dbReference>
<evidence type="ECO:0000313" key="7">
    <source>
        <dbReference type="Proteomes" id="UP001645859"/>
    </source>
</evidence>
<dbReference type="InterPro" id="IPR036390">
    <property type="entry name" value="WH_DNA-bd_sf"/>
</dbReference>
<organism evidence="6 7">
    <name type="scientific">Leucobacter chromiireducens subsp. solipictus</name>
    <dbReference type="NCBI Taxonomy" id="398235"/>
    <lineage>
        <taxon>Bacteria</taxon>
        <taxon>Bacillati</taxon>
        <taxon>Actinomycetota</taxon>
        <taxon>Actinomycetes</taxon>
        <taxon>Micrococcales</taxon>
        <taxon>Microbacteriaceae</taxon>
        <taxon>Leucobacter</taxon>
    </lineage>
</organism>
<evidence type="ECO:0000256" key="3">
    <source>
        <dbReference type="ARBA" id="ARBA00023125"/>
    </source>
</evidence>
<dbReference type="EMBL" id="QYAC01000001">
    <property type="protein sequence ID" value="MBL3677807.1"/>
    <property type="molecule type" value="Genomic_DNA"/>
</dbReference>
<dbReference type="Pfam" id="PF03466">
    <property type="entry name" value="LysR_substrate"/>
    <property type="match status" value="1"/>
</dbReference>
<evidence type="ECO:0000313" key="6">
    <source>
        <dbReference type="EMBL" id="MBL3677807.1"/>
    </source>
</evidence>
<dbReference type="Pfam" id="PF00126">
    <property type="entry name" value="HTH_1"/>
    <property type="match status" value="1"/>
</dbReference>
<dbReference type="PANTHER" id="PTHR30126">
    <property type="entry name" value="HTH-TYPE TRANSCRIPTIONAL REGULATOR"/>
    <property type="match status" value="1"/>
</dbReference>
<name>A0ABS1SCM7_9MICO</name>
<accession>A0ABS1SCM7</accession>
<evidence type="ECO:0000256" key="2">
    <source>
        <dbReference type="ARBA" id="ARBA00023015"/>
    </source>
</evidence>
<comment type="similarity">
    <text evidence="1">Belongs to the LysR transcriptional regulatory family.</text>
</comment>
<comment type="caution">
    <text evidence="6">The sequence shown here is derived from an EMBL/GenBank/DDBJ whole genome shotgun (WGS) entry which is preliminary data.</text>
</comment>
<keyword evidence="7" id="KW-1185">Reference proteome</keyword>
<dbReference type="InterPro" id="IPR005119">
    <property type="entry name" value="LysR_subst-bd"/>
</dbReference>
<dbReference type="SUPFAM" id="SSF53850">
    <property type="entry name" value="Periplasmic binding protein-like II"/>
    <property type="match status" value="1"/>
</dbReference>
<keyword evidence="4" id="KW-0804">Transcription</keyword>
<dbReference type="PANTHER" id="PTHR30126:SF91">
    <property type="entry name" value="LYSR FAMILY TRANSCRIPTIONAL REGULATOR"/>
    <property type="match status" value="1"/>
</dbReference>
<dbReference type="RefSeq" id="WP_202343078.1">
    <property type="nucleotide sequence ID" value="NZ_BAAAPI010000009.1"/>
</dbReference>
<keyword evidence="3" id="KW-0238">DNA-binding</keyword>
<gene>
    <name evidence="6" type="ORF">D3230_00600</name>
</gene>
<sequence length="313" mass="34832">MRLSLEQVEAFVLAAKHGSFSAAARALGRSQSTISAAVANLEIALDVELFDRASRSPTLTAAGQTLLLEARMLYDQAVSFERHGDALAADDAPSVTLAIGIPPQQVVPVLEDFAETFPHTDLVIRNPARGDASRLVLDDEAALGIAFALPEYPEHLRFHQMGKLVMTHVAHRDHPLAARDRPSFDELRGHRRLAYIAHSSALPTSEYLQSAQTWHADSYDALVSLARSGVGWATLPRQLILEEIASGELVELQLDAYPFTDWIVSVDLIWRRGRRLGRVESWLLHRFRTHRVHELGRDGQDTIRTAILPPRER</sequence>
<evidence type="ECO:0000259" key="5">
    <source>
        <dbReference type="PROSITE" id="PS50931"/>
    </source>
</evidence>
<reference evidence="6 7" key="1">
    <citation type="submission" date="2018-09" db="EMBL/GenBank/DDBJ databases">
        <title>Comparative genomics of Leucobacter spp.</title>
        <authorList>
            <person name="Reis A.C."/>
            <person name="Kolvenbach B.A."/>
            <person name="Corvini P.F.X."/>
            <person name="Nunes O.C."/>
        </authorList>
    </citation>
    <scope>NUCLEOTIDE SEQUENCE [LARGE SCALE GENOMIC DNA]</scope>
    <source>
        <strain evidence="6 7">TAN 31504</strain>
    </source>
</reference>
<evidence type="ECO:0000256" key="4">
    <source>
        <dbReference type="ARBA" id="ARBA00023163"/>
    </source>
</evidence>
<protein>
    <submittedName>
        <fullName evidence="6">LysR family transcriptional regulator</fullName>
    </submittedName>
</protein>
<dbReference type="Proteomes" id="UP001645859">
    <property type="component" value="Unassembled WGS sequence"/>
</dbReference>
<dbReference type="SUPFAM" id="SSF46785">
    <property type="entry name" value="Winged helix' DNA-binding domain"/>
    <property type="match status" value="1"/>
</dbReference>
<dbReference type="PROSITE" id="PS50931">
    <property type="entry name" value="HTH_LYSR"/>
    <property type="match status" value="1"/>
</dbReference>
<feature type="domain" description="HTH lysR-type" evidence="5">
    <location>
        <begin position="3"/>
        <end position="60"/>
    </location>
</feature>